<organism evidence="2 3">
    <name type="scientific">Gracilibacillus xinjiangensis</name>
    <dbReference type="NCBI Taxonomy" id="1193282"/>
    <lineage>
        <taxon>Bacteria</taxon>
        <taxon>Bacillati</taxon>
        <taxon>Bacillota</taxon>
        <taxon>Bacilli</taxon>
        <taxon>Bacillales</taxon>
        <taxon>Bacillaceae</taxon>
        <taxon>Gracilibacillus</taxon>
    </lineage>
</organism>
<sequence>MSSARRNNQSPKLYLHQPSFTEPSSQMQTVYQSNKRKKRKKINKEMKEAEEKKVVNEDTVNKKKFKDMSIEEKVEHFAAMPKHLPRVRCEIITDRKKYYGFIHDYQNEMVSIKTPSRVEEVAVPIQQIKAINIAGF</sequence>
<feature type="region of interest" description="Disordered" evidence="1">
    <location>
        <begin position="1"/>
        <end position="48"/>
    </location>
</feature>
<proteinExistence type="predicted"/>
<name>A0ABV8WUZ6_9BACI</name>
<dbReference type="Pfam" id="PF14153">
    <property type="entry name" value="Spore_coat_CotO"/>
    <property type="match status" value="1"/>
</dbReference>
<reference evidence="3" key="1">
    <citation type="journal article" date="2019" name="Int. J. Syst. Evol. Microbiol.">
        <title>The Global Catalogue of Microorganisms (GCM) 10K type strain sequencing project: providing services to taxonomists for standard genome sequencing and annotation.</title>
        <authorList>
            <consortium name="The Broad Institute Genomics Platform"/>
            <consortium name="The Broad Institute Genome Sequencing Center for Infectious Disease"/>
            <person name="Wu L."/>
            <person name="Ma J."/>
        </authorList>
    </citation>
    <scope>NUCLEOTIDE SEQUENCE [LARGE SCALE GENOMIC DNA]</scope>
    <source>
        <strain evidence="3">CCUG 37865</strain>
    </source>
</reference>
<keyword evidence="2" id="KW-0946">Virion</keyword>
<accession>A0ABV8WUZ6</accession>
<dbReference type="RefSeq" id="WP_390251639.1">
    <property type="nucleotide sequence ID" value="NZ_JBHSDT010000004.1"/>
</dbReference>
<keyword evidence="2" id="KW-0167">Capsid protein</keyword>
<feature type="compositionally biased region" description="Polar residues" evidence="1">
    <location>
        <begin position="1"/>
        <end position="11"/>
    </location>
</feature>
<feature type="compositionally biased region" description="Polar residues" evidence="1">
    <location>
        <begin position="18"/>
        <end position="33"/>
    </location>
</feature>
<protein>
    <submittedName>
        <fullName evidence="2">CotO family spore coat protein</fullName>
    </submittedName>
</protein>
<evidence type="ECO:0000313" key="2">
    <source>
        <dbReference type="EMBL" id="MFC4403270.1"/>
    </source>
</evidence>
<keyword evidence="3" id="KW-1185">Reference proteome</keyword>
<dbReference type="Proteomes" id="UP001595882">
    <property type="component" value="Unassembled WGS sequence"/>
</dbReference>
<evidence type="ECO:0000256" key="1">
    <source>
        <dbReference type="SAM" id="MobiDB-lite"/>
    </source>
</evidence>
<comment type="caution">
    <text evidence="2">The sequence shown here is derived from an EMBL/GenBank/DDBJ whole genome shotgun (WGS) entry which is preliminary data.</text>
</comment>
<gene>
    <name evidence="2" type="ORF">ACFOY7_09280</name>
</gene>
<dbReference type="InterPro" id="IPR025439">
    <property type="entry name" value="Spore_coat_CotO"/>
</dbReference>
<evidence type="ECO:0000313" key="3">
    <source>
        <dbReference type="Proteomes" id="UP001595882"/>
    </source>
</evidence>
<dbReference type="EMBL" id="JBHSDT010000004">
    <property type="protein sequence ID" value="MFC4403270.1"/>
    <property type="molecule type" value="Genomic_DNA"/>
</dbReference>